<dbReference type="InterPro" id="IPR035979">
    <property type="entry name" value="RBD_domain_sf"/>
</dbReference>
<reference evidence="5 6" key="1">
    <citation type="submission" date="2024-10" db="EMBL/GenBank/DDBJ databases">
        <title>Updated reference genomes for cyclostephanoid diatoms.</title>
        <authorList>
            <person name="Roberts W.R."/>
            <person name="Alverson A.J."/>
        </authorList>
    </citation>
    <scope>NUCLEOTIDE SEQUENCE [LARGE SCALE GENOMIC DNA]</scope>
    <source>
        <strain evidence="5 6">AJA276-08</strain>
    </source>
</reference>
<gene>
    <name evidence="5" type="ORF">ACHAW5_003071</name>
</gene>
<dbReference type="AlphaFoldDB" id="A0ABD3QMI7"/>
<dbReference type="Gene3D" id="3.30.70.330">
    <property type="match status" value="2"/>
</dbReference>
<feature type="region of interest" description="Disordered" evidence="3">
    <location>
        <begin position="72"/>
        <end position="189"/>
    </location>
</feature>
<evidence type="ECO:0000256" key="3">
    <source>
        <dbReference type="SAM" id="MobiDB-lite"/>
    </source>
</evidence>
<keyword evidence="6" id="KW-1185">Reference proteome</keyword>
<protein>
    <recommendedName>
        <fullName evidence="4">RRM domain-containing protein</fullName>
    </recommendedName>
</protein>
<feature type="compositionally biased region" description="Basic and acidic residues" evidence="3">
    <location>
        <begin position="169"/>
        <end position="183"/>
    </location>
</feature>
<evidence type="ECO:0000259" key="4">
    <source>
        <dbReference type="PROSITE" id="PS50102"/>
    </source>
</evidence>
<evidence type="ECO:0000313" key="6">
    <source>
        <dbReference type="Proteomes" id="UP001530315"/>
    </source>
</evidence>
<dbReference type="PANTHER" id="PTHR23236:SF11">
    <property type="entry name" value="EUKARYOTIC TRANSLATION INITIATION FACTOR 4H"/>
    <property type="match status" value="1"/>
</dbReference>
<dbReference type="Pfam" id="PF00076">
    <property type="entry name" value="RRM_1"/>
    <property type="match status" value="2"/>
</dbReference>
<proteinExistence type="predicted"/>
<dbReference type="EMBL" id="JALLAZ020000274">
    <property type="protein sequence ID" value="KAL3798945.1"/>
    <property type="molecule type" value="Genomic_DNA"/>
</dbReference>
<feature type="compositionally biased region" description="Acidic residues" evidence="3">
    <location>
        <begin position="124"/>
        <end position="135"/>
    </location>
</feature>
<feature type="compositionally biased region" description="Basic and acidic residues" evidence="3">
    <location>
        <begin position="82"/>
        <end position="104"/>
    </location>
</feature>
<evidence type="ECO:0000256" key="1">
    <source>
        <dbReference type="ARBA" id="ARBA00022884"/>
    </source>
</evidence>
<dbReference type="SMART" id="SM00360">
    <property type="entry name" value="RRM"/>
    <property type="match status" value="2"/>
</dbReference>
<dbReference type="InterPro" id="IPR000504">
    <property type="entry name" value="RRM_dom"/>
</dbReference>
<evidence type="ECO:0000313" key="5">
    <source>
        <dbReference type="EMBL" id="KAL3798945.1"/>
    </source>
</evidence>
<dbReference type="Proteomes" id="UP001530315">
    <property type="component" value="Unassembled WGS sequence"/>
</dbReference>
<dbReference type="PANTHER" id="PTHR23236">
    <property type="entry name" value="EUKARYOTIC TRANSLATION INITIATION FACTOR 4B/4H"/>
    <property type="match status" value="1"/>
</dbReference>
<dbReference type="SUPFAM" id="SSF54928">
    <property type="entry name" value="RNA-binding domain, RBD"/>
    <property type="match status" value="2"/>
</dbReference>
<accession>A0ABD3QMI7</accession>
<dbReference type="GO" id="GO:0003723">
    <property type="term" value="F:RNA binding"/>
    <property type="evidence" value="ECO:0007669"/>
    <property type="project" value="UniProtKB-UniRule"/>
</dbReference>
<sequence>MGKKTSINDDHELSSLATTIIATIRSSENGKSMDIKDMRTAVLTTADLVFDKSSKKVFKSAVKLLEKDKKLSLSSEGIVKLSKSERAGGKAKNKEIEPQSENEKKKKKDKKRKRELKDIGDELGRDDDDDDDDGNGVDSGNSKNKKRMSAVEHGDDTNSTNPEEEDAQHEENKDNIDSQDKNKPCKNNPQGITRLFLGNLPFAITEPTLNSHLKDCVTHVKWITDKATGKFYGSAFVEVRNSKDAAMCISQINGTMLMGRPIKINYAPVRPGEENDWPPRSRVITGGKVANSGGGSGGGQAGGSGIKAMSAKPEGCCKLFIGNLSYDIDDEGITKFFMSVESELKAVRWLFHQDSGDFKGCGYVDFWNTESCEKAATLNGKTLLGRPIRIDWAE</sequence>
<comment type="caution">
    <text evidence="5">The sequence shown here is derived from an EMBL/GenBank/DDBJ whole genome shotgun (WGS) entry which is preliminary data.</text>
</comment>
<organism evidence="5 6">
    <name type="scientific">Stephanodiscus triporus</name>
    <dbReference type="NCBI Taxonomy" id="2934178"/>
    <lineage>
        <taxon>Eukaryota</taxon>
        <taxon>Sar</taxon>
        <taxon>Stramenopiles</taxon>
        <taxon>Ochrophyta</taxon>
        <taxon>Bacillariophyta</taxon>
        <taxon>Coscinodiscophyceae</taxon>
        <taxon>Thalassiosirophycidae</taxon>
        <taxon>Stephanodiscales</taxon>
        <taxon>Stephanodiscaceae</taxon>
        <taxon>Stephanodiscus</taxon>
    </lineage>
</organism>
<feature type="domain" description="RRM" evidence="4">
    <location>
        <begin position="193"/>
        <end position="269"/>
    </location>
</feature>
<feature type="compositionally biased region" description="Basic residues" evidence="3">
    <location>
        <begin position="105"/>
        <end position="114"/>
    </location>
</feature>
<dbReference type="CDD" id="cd00590">
    <property type="entry name" value="RRM_SF"/>
    <property type="match status" value="1"/>
</dbReference>
<feature type="domain" description="RRM" evidence="4">
    <location>
        <begin position="317"/>
        <end position="394"/>
    </location>
</feature>
<evidence type="ECO:0000256" key="2">
    <source>
        <dbReference type="PROSITE-ProRule" id="PRU00176"/>
    </source>
</evidence>
<dbReference type="InterPro" id="IPR012677">
    <property type="entry name" value="Nucleotide-bd_a/b_plait_sf"/>
</dbReference>
<dbReference type="PROSITE" id="PS50102">
    <property type="entry name" value="RRM"/>
    <property type="match status" value="2"/>
</dbReference>
<name>A0ABD3QMI7_9STRA</name>
<keyword evidence="1 2" id="KW-0694">RNA-binding</keyword>